<keyword evidence="1" id="KW-0732">Signal</keyword>
<dbReference type="GO" id="GO:0016491">
    <property type="term" value="F:oxidoreductase activity"/>
    <property type="evidence" value="ECO:0007669"/>
    <property type="project" value="TreeGrafter"/>
</dbReference>
<dbReference type="NCBIfam" id="TIGR04315">
    <property type="entry name" value="octaheme_Shew"/>
    <property type="match status" value="1"/>
</dbReference>
<sequence>MSLRFSPVVRGWRKSHLALAVSTLLVGLPALGETPHQDMIHGPFTSGSQVTETCLACHEEQAHDVMKTVHWNWSKEQLIDGKLVEHGKKTAINNYCIAIGGGNQQSCTRCHSGYGWKDNQFDFKDATNIDCLVCHDTTGSYVKSGQAGEPTASTIGKLERIARNVGKPVRDNCGSCHFFGGGGDAIKHGDLDSSMGYPDRDTDVHMDVDGNDMQCQACHITEKHDIPGHSMGVSPKGSSTLGCESCHDAAPHEKAQLNNHTASVACQTCHIPTFAKIEPTKMSWDWSTAGQDLPAPKDKYGKASFNKKKGHFTFAQNVEPEYAWFNGKAGAYVTGEQMIPETVTKLAWPLGDINDSSAKIYPFKVHRGSQPYDVKHRVFIPPQTTGKDGFWSTFDWDLAAELGMDKHVVMQAKGLSYSGKLDFAETEMWWRLNHMVAPKEQSLGCMDCHGKSGRMDWQALGFPADPMKNREAAAIR</sequence>
<reference evidence="2 3" key="1">
    <citation type="submission" date="2020-04" db="EMBL/GenBank/DDBJ databases">
        <title>Ferrimonas sp. S7 isolated from sea water.</title>
        <authorList>
            <person name="Bae S.S."/>
            <person name="Baek K."/>
        </authorList>
    </citation>
    <scope>NUCLEOTIDE SEQUENCE [LARGE SCALE GENOMIC DNA]</scope>
    <source>
        <strain evidence="2 3">S7</strain>
    </source>
</reference>
<dbReference type="PANTHER" id="PTHR35038:SF5">
    <property type="entry name" value="CYTOCHROME C-TYPE PROTEIN NRFB"/>
    <property type="match status" value="1"/>
</dbReference>
<dbReference type="InterPro" id="IPR036280">
    <property type="entry name" value="Multihaem_cyt_sf"/>
</dbReference>
<dbReference type="InterPro" id="IPR024673">
    <property type="entry name" value="Octahem_Cyt_c"/>
</dbReference>
<dbReference type="AlphaFoldDB" id="A0A6H1UH22"/>
<proteinExistence type="predicted"/>
<dbReference type="InterPro" id="IPR051829">
    <property type="entry name" value="Multiheme_Cytochr_ET"/>
</dbReference>
<dbReference type="KEGG" id="fes:HER31_14115"/>
<gene>
    <name evidence="2" type="ORF">HER31_14115</name>
</gene>
<evidence type="ECO:0000256" key="1">
    <source>
        <dbReference type="ARBA" id="ARBA00022729"/>
    </source>
</evidence>
<dbReference type="Pfam" id="PF11783">
    <property type="entry name" value="Cytochrome_cB"/>
    <property type="match status" value="1"/>
</dbReference>
<evidence type="ECO:0000313" key="3">
    <source>
        <dbReference type="Proteomes" id="UP000501602"/>
    </source>
</evidence>
<name>A0A6H1UH22_9GAMM</name>
<dbReference type="Gene3D" id="3.90.10.10">
    <property type="entry name" value="Cytochrome C3"/>
    <property type="match status" value="1"/>
</dbReference>
<dbReference type="Proteomes" id="UP000501602">
    <property type="component" value="Chromosome"/>
</dbReference>
<evidence type="ECO:0000313" key="2">
    <source>
        <dbReference type="EMBL" id="QIZ77929.1"/>
    </source>
</evidence>
<dbReference type="EMBL" id="CP051180">
    <property type="protein sequence ID" value="QIZ77929.1"/>
    <property type="molecule type" value="Genomic_DNA"/>
</dbReference>
<organism evidence="2 3">
    <name type="scientific">Ferrimonas lipolytica</name>
    <dbReference type="NCBI Taxonomy" id="2724191"/>
    <lineage>
        <taxon>Bacteria</taxon>
        <taxon>Pseudomonadati</taxon>
        <taxon>Pseudomonadota</taxon>
        <taxon>Gammaproteobacteria</taxon>
        <taxon>Alteromonadales</taxon>
        <taxon>Ferrimonadaceae</taxon>
        <taxon>Ferrimonas</taxon>
    </lineage>
</organism>
<dbReference type="SUPFAM" id="SSF48695">
    <property type="entry name" value="Multiheme cytochromes"/>
    <property type="match status" value="1"/>
</dbReference>
<protein>
    <submittedName>
        <fullName evidence="2">Tetrathionate reductase family octaheme c-type cytochrome</fullName>
    </submittedName>
</protein>
<dbReference type="PIRSF" id="PIRSF039014">
    <property type="entry name" value="OTR_cyc"/>
    <property type="match status" value="1"/>
</dbReference>
<accession>A0A6H1UH22</accession>
<keyword evidence="3" id="KW-1185">Reference proteome</keyword>
<dbReference type="Gene3D" id="1.10.1130.10">
    <property type="entry name" value="Flavocytochrome C3, Chain A"/>
    <property type="match status" value="1"/>
</dbReference>
<dbReference type="RefSeq" id="WP_168661394.1">
    <property type="nucleotide sequence ID" value="NZ_CP051180.1"/>
</dbReference>
<dbReference type="PANTHER" id="PTHR35038">
    <property type="entry name" value="DISSIMILATORY SULFITE REDUCTASE SIRA"/>
    <property type="match status" value="1"/>
</dbReference>